<dbReference type="Gene3D" id="3.90.930.1">
    <property type="match status" value="1"/>
</dbReference>
<feature type="region of interest" description="Disordered" evidence="1">
    <location>
        <begin position="187"/>
        <end position="227"/>
    </location>
</feature>
<protein>
    <recommendedName>
        <fullName evidence="4">MORN repeat protein</fullName>
    </recommendedName>
</protein>
<comment type="caution">
    <text evidence="2">The sequence shown here is derived from an EMBL/GenBank/DDBJ whole genome shotgun (WGS) entry which is preliminary data.</text>
</comment>
<sequence>MKFYLTALLFLSFFLFPSKNVQRKIISDSEFNYTFYVSTEDIAAKKGPRYYYWYKAGEIHSSQGGSAGDLLHGDFTKSYKDNNLAEQGSFKKGLKDNLWKKWYKNGQLYEIASWKSGLRTGQYLQFSEAGQVMISGRFKKDMKHGIWINGTTNDTVFFKKGVEIDKPKRYNRKPLTKRITGFFKELFRKKEKNDPSKKQKADKKGLKAKKQPKNKKSKKQKKVKEQQ</sequence>
<reference evidence="2" key="1">
    <citation type="submission" date="2019-07" db="EMBL/GenBank/DDBJ databases">
        <authorList>
            <person name="De-Chao Zhang Q."/>
        </authorList>
    </citation>
    <scope>NUCLEOTIDE SEQUENCE</scope>
    <source>
        <strain evidence="2">TP-CH-4</strain>
    </source>
</reference>
<dbReference type="SUPFAM" id="SSF82185">
    <property type="entry name" value="Histone H3 K4-specific methyltransferase SET7/9 N-terminal domain"/>
    <property type="match status" value="1"/>
</dbReference>
<dbReference type="RefSeq" id="WP_152573460.1">
    <property type="nucleotide sequence ID" value="NZ_VIKU02000001.1"/>
</dbReference>
<evidence type="ECO:0000313" key="3">
    <source>
        <dbReference type="Proteomes" id="UP000707206"/>
    </source>
</evidence>
<reference evidence="2" key="2">
    <citation type="submission" date="2020-03" db="EMBL/GenBank/DDBJ databases">
        <title>Flavobacteriaceae bacterium strain TP-CH-4, a member of the family Flavobacteriaceae isolated from a deep-sea seamount.</title>
        <authorList>
            <person name="Zhang D.-C."/>
        </authorList>
    </citation>
    <scope>NUCLEOTIDE SEQUENCE</scope>
    <source>
        <strain evidence="2">TP-CH-4</strain>
    </source>
</reference>
<gene>
    <name evidence="2" type="ORF">FK220_006610</name>
</gene>
<organism evidence="2 3">
    <name type="scientific">Pelagihabitans pacificus</name>
    <dbReference type="NCBI Taxonomy" id="2696054"/>
    <lineage>
        <taxon>Bacteria</taxon>
        <taxon>Pseudomonadati</taxon>
        <taxon>Bacteroidota</taxon>
        <taxon>Flavobacteriia</taxon>
        <taxon>Flavobacteriales</taxon>
        <taxon>Flavobacteriaceae</taxon>
        <taxon>Pelagihabitans</taxon>
    </lineage>
</organism>
<feature type="compositionally biased region" description="Basic residues" evidence="1">
    <location>
        <begin position="206"/>
        <end position="227"/>
    </location>
</feature>
<evidence type="ECO:0008006" key="4">
    <source>
        <dbReference type="Google" id="ProtNLM"/>
    </source>
</evidence>
<accession>A0A967ARL2</accession>
<keyword evidence="3" id="KW-1185">Reference proteome</keyword>
<dbReference type="EMBL" id="VIKU02000001">
    <property type="protein sequence ID" value="NHF59003.1"/>
    <property type="molecule type" value="Genomic_DNA"/>
</dbReference>
<dbReference type="AlphaFoldDB" id="A0A967ARL2"/>
<feature type="compositionally biased region" description="Basic and acidic residues" evidence="1">
    <location>
        <begin position="187"/>
        <end position="205"/>
    </location>
</feature>
<dbReference type="Proteomes" id="UP000707206">
    <property type="component" value="Unassembled WGS sequence"/>
</dbReference>
<name>A0A967ARL2_9FLAO</name>
<evidence type="ECO:0000256" key="1">
    <source>
        <dbReference type="SAM" id="MobiDB-lite"/>
    </source>
</evidence>
<proteinExistence type="predicted"/>
<evidence type="ECO:0000313" key="2">
    <source>
        <dbReference type="EMBL" id="NHF59003.1"/>
    </source>
</evidence>